<accession>A0A077P3T5</accession>
<name>A0A077P3T5_XENBV</name>
<sequence length="39" mass="4351">MMFVAGGVTEYNKIPAKLGSTVHTNHIAKTLFINLKYKN</sequence>
<evidence type="ECO:0000313" key="1">
    <source>
        <dbReference type="EMBL" id="CDH05283.1"/>
    </source>
</evidence>
<reference evidence="1" key="1">
    <citation type="submission" date="2013-07" db="EMBL/GenBank/DDBJ databases">
        <title>Sub-species coevolution in mutualistic symbiosis.</title>
        <authorList>
            <person name="Murfin K."/>
            <person name="Klassen J."/>
            <person name="Lee M."/>
            <person name="Forst S."/>
            <person name="Stock P."/>
            <person name="Goodrich-Blair H."/>
        </authorList>
    </citation>
    <scope>NUCLEOTIDE SEQUENCE [LARGE SCALE GENOMIC DNA]</scope>
    <source>
        <strain evidence="1">Oregonense</strain>
    </source>
</reference>
<gene>
    <name evidence="1" type="ORF">XBO1_1820004</name>
</gene>
<organism evidence="1 2">
    <name type="scientific">Xenorhabdus bovienii str. oregonense</name>
    <dbReference type="NCBI Taxonomy" id="1398202"/>
    <lineage>
        <taxon>Bacteria</taxon>
        <taxon>Pseudomonadati</taxon>
        <taxon>Pseudomonadota</taxon>
        <taxon>Gammaproteobacteria</taxon>
        <taxon>Enterobacterales</taxon>
        <taxon>Morganellaceae</taxon>
        <taxon>Xenorhabdus</taxon>
    </lineage>
</organism>
<dbReference type="EMBL" id="CBSX010000093">
    <property type="protein sequence ID" value="CDH05283.1"/>
    <property type="molecule type" value="Genomic_DNA"/>
</dbReference>
<evidence type="ECO:0000313" key="2">
    <source>
        <dbReference type="Proteomes" id="UP000028483"/>
    </source>
</evidence>
<dbReference type="Proteomes" id="UP000028483">
    <property type="component" value="Unassembled WGS sequence"/>
</dbReference>
<dbReference type="AlphaFoldDB" id="A0A077P3T5"/>
<protein>
    <submittedName>
        <fullName evidence="1">Uncharacterized protein</fullName>
    </submittedName>
</protein>
<proteinExistence type="predicted"/>
<dbReference type="HOGENOM" id="CLU_3319387_0_0_6"/>
<comment type="caution">
    <text evidence="1">The sequence shown here is derived from an EMBL/GenBank/DDBJ whole genome shotgun (WGS) entry which is preliminary data.</text>
</comment>